<evidence type="ECO:0000256" key="6">
    <source>
        <dbReference type="ARBA" id="ARBA00067332"/>
    </source>
</evidence>
<evidence type="ECO:0000313" key="9">
    <source>
        <dbReference type="EMBL" id="OLP46274.1"/>
    </source>
</evidence>
<name>A0A1Q8ZW18_9HYPH</name>
<dbReference type="InterPro" id="IPR036390">
    <property type="entry name" value="WH_DNA-bd_sf"/>
</dbReference>
<dbReference type="Gene3D" id="1.10.10.10">
    <property type="entry name" value="Winged helix-like DNA-binding domain superfamily/Winged helix DNA-binding domain"/>
    <property type="match status" value="1"/>
</dbReference>
<dbReference type="EMBL" id="MKIM01000022">
    <property type="protein sequence ID" value="OLP46274.1"/>
    <property type="molecule type" value="Genomic_DNA"/>
</dbReference>
<evidence type="ECO:0000256" key="5">
    <source>
        <dbReference type="ARBA" id="ARBA00054626"/>
    </source>
</evidence>
<comment type="similarity">
    <text evidence="1">Belongs to the LysR transcriptional regulatory family.</text>
</comment>
<accession>A0A1Q8ZW18</accession>
<dbReference type="PROSITE" id="PS50931">
    <property type="entry name" value="HTH_LYSR"/>
    <property type="match status" value="1"/>
</dbReference>
<evidence type="ECO:0000256" key="4">
    <source>
        <dbReference type="ARBA" id="ARBA00023163"/>
    </source>
</evidence>
<dbReference type="InterPro" id="IPR058163">
    <property type="entry name" value="LysR-type_TF_proteobact-type"/>
</dbReference>
<dbReference type="InterPro" id="IPR000847">
    <property type="entry name" value="LysR_HTH_N"/>
</dbReference>
<reference evidence="9 10" key="1">
    <citation type="submission" date="2016-09" db="EMBL/GenBank/DDBJ databases">
        <title>Rhizobium oryziradicis sp. nov., isolated from the root of rice.</title>
        <authorList>
            <person name="Zhao J."/>
            <person name="Zhang X."/>
        </authorList>
    </citation>
    <scope>NUCLEOTIDE SEQUENCE [LARGE SCALE GENOMIC DNA]</scope>
    <source>
        <strain evidence="9 10">N19</strain>
    </source>
</reference>
<comment type="function">
    <text evidence="5">Transcriptional regulator of the ttuABCDE tartrate utilization operon.</text>
</comment>
<keyword evidence="10" id="KW-1185">Reference proteome</keyword>
<dbReference type="AlphaFoldDB" id="A0A1Q8ZW18"/>
<organism evidence="9 10">
    <name type="scientific">Rhizobium oryziradicis</name>
    <dbReference type="NCBI Taxonomy" id="1867956"/>
    <lineage>
        <taxon>Bacteria</taxon>
        <taxon>Pseudomonadati</taxon>
        <taxon>Pseudomonadota</taxon>
        <taxon>Alphaproteobacteria</taxon>
        <taxon>Hyphomicrobiales</taxon>
        <taxon>Rhizobiaceae</taxon>
        <taxon>Rhizobium/Agrobacterium group</taxon>
        <taxon>Rhizobium</taxon>
    </lineage>
</organism>
<feature type="domain" description="HTH lysR-type" evidence="8">
    <location>
        <begin position="6"/>
        <end position="63"/>
    </location>
</feature>
<dbReference type="InterPro" id="IPR005119">
    <property type="entry name" value="LysR_subst-bd"/>
</dbReference>
<dbReference type="GO" id="GO:0006351">
    <property type="term" value="P:DNA-templated transcription"/>
    <property type="evidence" value="ECO:0007669"/>
    <property type="project" value="TreeGrafter"/>
</dbReference>
<dbReference type="PANTHER" id="PTHR30537:SF26">
    <property type="entry name" value="GLYCINE CLEAVAGE SYSTEM TRANSCRIPTIONAL ACTIVATOR"/>
    <property type="match status" value="1"/>
</dbReference>
<keyword evidence="2" id="KW-0805">Transcription regulation</keyword>
<evidence type="ECO:0000256" key="1">
    <source>
        <dbReference type="ARBA" id="ARBA00009437"/>
    </source>
</evidence>
<dbReference type="RefSeq" id="WP_075638395.1">
    <property type="nucleotide sequence ID" value="NZ_MKIM01000022.1"/>
</dbReference>
<sequence length="305" mass="34490">MRRYLPSLSALHAFEAAARYMNFTKAAEDLGLTQSGISRQIRNLEDFLGTQLFHRSGPRLVLTETGANYYRDLALTLDRLEEISIDAVRGRSVDTSLMIGTHPTFASRWLPQRLGSFVSSYPDIPVEVTLATPSTDFETTRFDIAILRGAGTWLHARSIELFPETLAVVASPNLVPLDAKLDPLQFSEYPLIQNAGRPSLWLHWLRLAKLSYSGRIQGTRFAHHEMIINAAVHGLGLAVVPVLYVREELKSGQLHMPFGSPLRSDDSYFLVYPERKSHNPNIIVFRDWMLRGIRRDSMEPLKANF</sequence>
<comment type="caution">
    <text evidence="9">The sequence shown here is derived from an EMBL/GenBank/DDBJ whole genome shotgun (WGS) entry which is preliminary data.</text>
</comment>
<dbReference type="Pfam" id="PF00126">
    <property type="entry name" value="HTH_1"/>
    <property type="match status" value="1"/>
</dbReference>
<keyword evidence="3" id="KW-0238">DNA-binding</keyword>
<dbReference type="STRING" id="1867956.BJF95_03310"/>
<protein>
    <recommendedName>
        <fullName evidence="6">HTH-type transcriptional regulator TtuA</fullName>
    </recommendedName>
    <alternativeName>
        <fullName evidence="7">Tartrate utilization transcriptional regulator</fullName>
    </alternativeName>
</protein>
<dbReference type="InterPro" id="IPR036388">
    <property type="entry name" value="WH-like_DNA-bd_sf"/>
</dbReference>
<dbReference type="Proteomes" id="UP000186894">
    <property type="component" value="Unassembled WGS sequence"/>
</dbReference>
<evidence type="ECO:0000256" key="2">
    <source>
        <dbReference type="ARBA" id="ARBA00023015"/>
    </source>
</evidence>
<dbReference type="PRINTS" id="PR00039">
    <property type="entry name" value="HTHLYSR"/>
</dbReference>
<dbReference type="SUPFAM" id="SSF46785">
    <property type="entry name" value="Winged helix' DNA-binding domain"/>
    <property type="match status" value="1"/>
</dbReference>
<proteinExistence type="inferred from homology"/>
<dbReference type="GO" id="GO:0003700">
    <property type="term" value="F:DNA-binding transcription factor activity"/>
    <property type="evidence" value="ECO:0007669"/>
    <property type="project" value="InterPro"/>
</dbReference>
<evidence type="ECO:0000256" key="3">
    <source>
        <dbReference type="ARBA" id="ARBA00023125"/>
    </source>
</evidence>
<dbReference type="GO" id="GO:0043565">
    <property type="term" value="F:sequence-specific DNA binding"/>
    <property type="evidence" value="ECO:0007669"/>
    <property type="project" value="TreeGrafter"/>
</dbReference>
<evidence type="ECO:0000259" key="8">
    <source>
        <dbReference type="PROSITE" id="PS50931"/>
    </source>
</evidence>
<evidence type="ECO:0000256" key="7">
    <source>
        <dbReference type="ARBA" id="ARBA00083243"/>
    </source>
</evidence>
<dbReference type="PANTHER" id="PTHR30537">
    <property type="entry name" value="HTH-TYPE TRANSCRIPTIONAL REGULATOR"/>
    <property type="match status" value="1"/>
</dbReference>
<keyword evidence="4" id="KW-0804">Transcription</keyword>
<dbReference type="Pfam" id="PF03466">
    <property type="entry name" value="LysR_substrate"/>
    <property type="match status" value="1"/>
</dbReference>
<dbReference type="SUPFAM" id="SSF53850">
    <property type="entry name" value="Periplasmic binding protein-like II"/>
    <property type="match status" value="1"/>
</dbReference>
<dbReference type="OrthoDB" id="9793571at2"/>
<gene>
    <name evidence="9" type="ORF">BJF95_03310</name>
</gene>
<dbReference type="FunFam" id="1.10.10.10:FF:000001">
    <property type="entry name" value="LysR family transcriptional regulator"/>
    <property type="match status" value="1"/>
</dbReference>
<dbReference type="Gene3D" id="3.40.190.10">
    <property type="entry name" value="Periplasmic binding protein-like II"/>
    <property type="match status" value="2"/>
</dbReference>
<evidence type="ECO:0000313" key="10">
    <source>
        <dbReference type="Proteomes" id="UP000186894"/>
    </source>
</evidence>